<dbReference type="InterPro" id="IPR003593">
    <property type="entry name" value="AAA+_ATPase"/>
</dbReference>
<dbReference type="SMART" id="SM00382">
    <property type="entry name" value="AAA"/>
    <property type="match status" value="1"/>
</dbReference>
<dbReference type="GO" id="GO:0000725">
    <property type="term" value="P:recombinational repair"/>
    <property type="evidence" value="ECO:0007669"/>
    <property type="project" value="TreeGrafter"/>
</dbReference>
<dbReference type="PRINTS" id="PR01874">
    <property type="entry name" value="DNAREPAIRADA"/>
</dbReference>
<dbReference type="GO" id="GO:0005524">
    <property type="term" value="F:ATP binding"/>
    <property type="evidence" value="ECO:0007669"/>
    <property type="project" value="InterPro"/>
</dbReference>
<evidence type="ECO:0000256" key="1">
    <source>
        <dbReference type="SAM" id="MobiDB-lite"/>
    </source>
</evidence>
<dbReference type="SUPFAM" id="SSF52540">
    <property type="entry name" value="P-loop containing nucleoside triphosphate hydrolases"/>
    <property type="match status" value="1"/>
</dbReference>
<dbReference type="PROSITE" id="PS50162">
    <property type="entry name" value="RECA_2"/>
    <property type="match status" value="1"/>
</dbReference>
<feature type="compositionally biased region" description="Polar residues" evidence="1">
    <location>
        <begin position="49"/>
        <end position="64"/>
    </location>
</feature>
<dbReference type="AlphaFoldDB" id="A0A2N9EI99"/>
<name>A0A2N9EI99_FAGSY</name>
<dbReference type="PANTHER" id="PTHR32472:SF10">
    <property type="entry name" value="DNA REPAIR PROTEIN RADA-LIKE PROTEIN"/>
    <property type="match status" value="1"/>
</dbReference>
<dbReference type="InterPro" id="IPR027417">
    <property type="entry name" value="P-loop_NTPase"/>
</dbReference>
<dbReference type="InterPro" id="IPR020588">
    <property type="entry name" value="RecA_ATP-bd"/>
</dbReference>
<gene>
    <name evidence="3" type="ORF">FSB_LOCUS2313</name>
</gene>
<sequence>MQVSDMRALRFIFYTQKHLNTPSIPNSLSFSQFSRHFLHSTPSLHRAEQSGTLKHSTSTETTPRAWSIYDPAPDTDSHRLPTPVVSNNSNGGSDGNGNAKKPNLGVGDIIGNKKKGKAKVSWVCVDCGHSDGQWWGTCHACNAVGTIKRFSEGQSAEVSETRRSLALAYTWRVAAAAADGCQPRDQSDELANSTIDSKFTRHGPFGNEVSRVLGGGLVPGSLVLVGGDPGVGKSTLLLQIAALIAERNDLGQPAPVVYVSGEESVEQIGNRADRLSIEADELFLYSSTEIEDILGKIQALSPRVLIIDSIQTVYLEGVTGSAGGPSQVKECTSALLRFAKKTNIPILLCLTMEADDLPMNSSSNAVSKFKVNLIKSELVLVGEIKNLLGLANILGCRVGSFPLTYQGLPLGSTFTASNICKSYFGKDGKTVSEVEKLYMSKGGRVTLSKSNLSSIPTYFMSLFMPTHVANKLEKLQRDFLWSGIGDTKKFHLVDWRLVCSPLKEGVLGIRKLSYFNQALLGKWLRRFGVERDYFWRRVIYAKYGEGRGVGQWSKSGVHIRLAYRQGLVSGFVCISIKEASVALSRPTVYGSGSSLKSLFLLTFLGLRAGVSGIPFRAHTPSLTGPDKFLWKSSKKGRFEIGHLTKSGEVAGPHVLEHIVDVVLYMEGEKYSSHRLLRSVKNRFGSTDELGVFEMSQSGLQAVSNPSEMFLSEQYSDSEYLAGLAVAVIMDGSRTFLIEIQALCASGQQLQGSQWHSSKQS</sequence>
<feature type="domain" description="RecA family profile 1" evidence="2">
    <location>
        <begin position="199"/>
        <end position="352"/>
    </location>
</feature>
<accession>A0A2N9EI99</accession>
<proteinExistence type="predicted"/>
<feature type="region of interest" description="Disordered" evidence="1">
    <location>
        <begin position="44"/>
        <end position="106"/>
    </location>
</feature>
<evidence type="ECO:0000313" key="3">
    <source>
        <dbReference type="EMBL" id="SPC74431.1"/>
    </source>
</evidence>
<reference evidence="3" key="1">
    <citation type="submission" date="2018-02" db="EMBL/GenBank/DDBJ databases">
        <authorList>
            <person name="Cohen D.B."/>
            <person name="Kent A.D."/>
        </authorList>
    </citation>
    <scope>NUCLEOTIDE SEQUENCE</scope>
</reference>
<dbReference type="EMBL" id="OIVN01000110">
    <property type="protein sequence ID" value="SPC74431.1"/>
    <property type="molecule type" value="Genomic_DNA"/>
</dbReference>
<evidence type="ECO:0000259" key="2">
    <source>
        <dbReference type="PROSITE" id="PS50162"/>
    </source>
</evidence>
<dbReference type="Pfam" id="PF13481">
    <property type="entry name" value="AAA_25"/>
    <property type="match status" value="1"/>
</dbReference>
<protein>
    <recommendedName>
        <fullName evidence="2">RecA family profile 1 domain-containing protein</fullName>
    </recommendedName>
</protein>
<dbReference type="GO" id="GO:0003677">
    <property type="term" value="F:DNA binding"/>
    <property type="evidence" value="ECO:0007669"/>
    <property type="project" value="InterPro"/>
</dbReference>
<dbReference type="PANTHER" id="PTHR32472">
    <property type="entry name" value="DNA REPAIR PROTEIN RADA"/>
    <property type="match status" value="1"/>
</dbReference>
<dbReference type="Gene3D" id="3.40.50.300">
    <property type="entry name" value="P-loop containing nucleotide triphosphate hydrolases"/>
    <property type="match status" value="1"/>
</dbReference>
<organism evidence="3">
    <name type="scientific">Fagus sylvatica</name>
    <name type="common">Beechnut</name>
    <dbReference type="NCBI Taxonomy" id="28930"/>
    <lineage>
        <taxon>Eukaryota</taxon>
        <taxon>Viridiplantae</taxon>
        <taxon>Streptophyta</taxon>
        <taxon>Embryophyta</taxon>
        <taxon>Tracheophyta</taxon>
        <taxon>Spermatophyta</taxon>
        <taxon>Magnoliopsida</taxon>
        <taxon>eudicotyledons</taxon>
        <taxon>Gunneridae</taxon>
        <taxon>Pentapetalae</taxon>
        <taxon>rosids</taxon>
        <taxon>fabids</taxon>
        <taxon>Fagales</taxon>
        <taxon>Fagaceae</taxon>
        <taxon>Fagus</taxon>
    </lineage>
</organism>
<dbReference type="GO" id="GO:0140664">
    <property type="term" value="F:ATP-dependent DNA damage sensor activity"/>
    <property type="evidence" value="ECO:0007669"/>
    <property type="project" value="InterPro"/>
</dbReference>